<dbReference type="GO" id="GO:0008276">
    <property type="term" value="F:protein methyltransferase activity"/>
    <property type="evidence" value="ECO:0007669"/>
    <property type="project" value="InterPro"/>
</dbReference>
<keyword evidence="1" id="KW-0489">Methyltransferase</keyword>
<evidence type="ECO:0000313" key="6">
    <source>
        <dbReference type="EMBL" id="CBQ72485.1"/>
    </source>
</evidence>
<feature type="region of interest" description="Disordered" evidence="4">
    <location>
        <begin position="24"/>
        <end position="51"/>
    </location>
</feature>
<feature type="domain" description="Methyltransferase" evidence="5">
    <location>
        <begin position="193"/>
        <end position="286"/>
    </location>
</feature>
<evidence type="ECO:0000313" key="7">
    <source>
        <dbReference type="Proteomes" id="UP000008867"/>
    </source>
</evidence>
<dbReference type="GO" id="GO:0005739">
    <property type="term" value="C:mitochondrion"/>
    <property type="evidence" value="ECO:0007669"/>
    <property type="project" value="TreeGrafter"/>
</dbReference>
<dbReference type="Proteomes" id="UP000008867">
    <property type="component" value="Chromosome 4"/>
</dbReference>
<dbReference type="OrthoDB" id="269872at2759"/>
<dbReference type="VEuPathDB" id="FungiDB:sr13194"/>
<dbReference type="InterPro" id="IPR029063">
    <property type="entry name" value="SAM-dependent_MTases_sf"/>
</dbReference>
<keyword evidence="3" id="KW-0949">S-adenosyl-L-methionine</keyword>
<dbReference type="SUPFAM" id="SSF53335">
    <property type="entry name" value="S-adenosyl-L-methionine-dependent methyltransferases"/>
    <property type="match status" value="1"/>
</dbReference>
<dbReference type="GO" id="GO:0004045">
    <property type="term" value="F:peptidyl-tRNA hydrolase activity"/>
    <property type="evidence" value="ECO:0007669"/>
    <property type="project" value="InterPro"/>
</dbReference>
<dbReference type="Pfam" id="PF13847">
    <property type="entry name" value="Methyltransf_31"/>
    <property type="match status" value="1"/>
</dbReference>
<protein>
    <recommendedName>
        <fullName evidence="5">Methyltransferase domain-containing protein</fullName>
    </recommendedName>
</protein>
<dbReference type="PANTHER" id="PTHR18895:SF74">
    <property type="entry name" value="MTRF1L RELEASE FACTOR GLUTAMINE METHYLTRANSFERASE"/>
    <property type="match status" value="1"/>
</dbReference>
<feature type="compositionally biased region" description="Low complexity" evidence="4">
    <location>
        <begin position="38"/>
        <end position="49"/>
    </location>
</feature>
<accession>E6ZZ28</accession>
<evidence type="ECO:0000256" key="4">
    <source>
        <dbReference type="SAM" id="MobiDB-lite"/>
    </source>
</evidence>
<dbReference type="HOGENOM" id="CLU_021860_0_0_1"/>
<dbReference type="InterPro" id="IPR002052">
    <property type="entry name" value="DNA_methylase_N6_adenine_CS"/>
</dbReference>
<dbReference type="PANTHER" id="PTHR18895">
    <property type="entry name" value="HEMK METHYLTRANSFERASE"/>
    <property type="match status" value="1"/>
</dbReference>
<dbReference type="InterPro" id="IPR018171">
    <property type="entry name" value="Pept_tRNA_hydro_CS"/>
</dbReference>
<dbReference type="InterPro" id="IPR025714">
    <property type="entry name" value="Methyltranfer_dom"/>
</dbReference>
<keyword evidence="7" id="KW-1185">Reference proteome</keyword>
<evidence type="ECO:0000259" key="5">
    <source>
        <dbReference type="Pfam" id="PF13847"/>
    </source>
</evidence>
<name>E6ZZ28_SPORE</name>
<dbReference type="Gene3D" id="3.40.50.150">
    <property type="entry name" value="Vaccinia Virus protein VP39"/>
    <property type="match status" value="1"/>
</dbReference>
<dbReference type="NCBIfam" id="TIGR00536">
    <property type="entry name" value="hemK_fam"/>
    <property type="match status" value="1"/>
</dbReference>
<dbReference type="Gene3D" id="3.40.50.1470">
    <property type="entry name" value="Peptidyl-tRNA hydrolase"/>
    <property type="match status" value="1"/>
</dbReference>
<dbReference type="Pfam" id="PF01195">
    <property type="entry name" value="Pept_tRNA_hydro"/>
    <property type="match status" value="1"/>
</dbReference>
<evidence type="ECO:0000256" key="3">
    <source>
        <dbReference type="ARBA" id="ARBA00022691"/>
    </source>
</evidence>
<dbReference type="SUPFAM" id="SSF53178">
    <property type="entry name" value="Peptidyl-tRNA hydrolase-like"/>
    <property type="match status" value="1"/>
</dbReference>
<dbReference type="EMBL" id="FQ311463">
    <property type="protein sequence ID" value="CBQ72485.1"/>
    <property type="molecule type" value="Genomic_DNA"/>
</dbReference>
<gene>
    <name evidence="6" type="ORF">sr13194</name>
</gene>
<dbReference type="InterPro" id="IPR001328">
    <property type="entry name" value="Pept_tRNA_hydro"/>
</dbReference>
<dbReference type="PROSITE" id="PS00092">
    <property type="entry name" value="N6_MTASE"/>
    <property type="match status" value="1"/>
</dbReference>
<organism evidence="6 7">
    <name type="scientific">Sporisorium reilianum (strain SRZ2)</name>
    <name type="common">Maize head smut fungus</name>
    <dbReference type="NCBI Taxonomy" id="999809"/>
    <lineage>
        <taxon>Eukaryota</taxon>
        <taxon>Fungi</taxon>
        <taxon>Dikarya</taxon>
        <taxon>Basidiomycota</taxon>
        <taxon>Ustilaginomycotina</taxon>
        <taxon>Ustilaginomycetes</taxon>
        <taxon>Ustilaginales</taxon>
        <taxon>Ustilaginaceae</taxon>
        <taxon>Sporisorium</taxon>
    </lineage>
</organism>
<evidence type="ECO:0000256" key="1">
    <source>
        <dbReference type="ARBA" id="ARBA00022603"/>
    </source>
</evidence>
<sequence>MLANTARGPVAGRARSSWLSFTLEAGSKPLPPTRRSRNVSTSSSGASSSRAHRFWTSDDPLLKALRRRQESYRLASIPTTPRHKTDRQEAVQLAKSEIRWLVEHVRRLQSPSPSPKSPLDRASRRHLIAAALQMTRRNVPLSYLLGSIPFGALPQELTVRAPVLLPRPETEHWATEVVRTLVDTLTPAQLASVRVVDLCTGSGCIALLVAHALRARLGAGGAWRVVACDRSPLAVELARENAVKLGFDVDAVDSNVHIVQADVFDDTHMDALAQAAGGPFHLIVSNPPYIPRREWNTLPAEVKTHEDPAALIGERDPTHPTDAPSSLDRAGLTFHQRLAALLYRASFSTSLATLPRLVAEYGKGQQRQVERLHAELRAPSDRVPRVVRLEARLVVVGVGNATTHPLTRHSVGQVVLDPLLRGLVEEDRRVRARLRGVRDALEAARRVAVREGRVDGRRDWEQAVPTTVAVHTAPRSAHEQLDLSSSNPAPLHLTKVTQGKSGGWAATLHLLIPSSPTFLTASSHPRSNDVIYQVQVSLYKPSQPMNLSGVGLKAFLSSHSPSASSRSSDVLVLQDELDLPFGAVKRKDAGSARGHNGIRDILHRLDIPSTNGTPQLARLRIGIGRPDSPPPASPNTWLPASVAKRAKPMPVDRWVLSPLTPAELDSCQKAGSDGSVLGQVQEQTVQWVRERCLELCTHEVDGGLVSKKDQFGVFRSIWIE</sequence>
<dbReference type="PROSITE" id="PS01196">
    <property type="entry name" value="PEPT_TRNA_HYDROL_2"/>
    <property type="match status" value="1"/>
</dbReference>
<reference evidence="6 7" key="1">
    <citation type="journal article" date="2010" name="Science">
        <title>Pathogenicity determinants in smut fungi revealed by genome comparison.</title>
        <authorList>
            <person name="Schirawski J."/>
            <person name="Mannhaupt G."/>
            <person name="Muench K."/>
            <person name="Brefort T."/>
            <person name="Schipper K."/>
            <person name="Doehlemann G."/>
            <person name="Di Stasio M."/>
            <person name="Roessel N."/>
            <person name="Mendoza-Mendoza A."/>
            <person name="Pester D."/>
            <person name="Mueller O."/>
            <person name="Winterberg B."/>
            <person name="Meyer E."/>
            <person name="Ghareeb H."/>
            <person name="Wollenberg T."/>
            <person name="Muensterkoetter M."/>
            <person name="Wong P."/>
            <person name="Walter M."/>
            <person name="Stukenbrock E."/>
            <person name="Gueldener U."/>
            <person name="Kahmann R."/>
        </authorList>
    </citation>
    <scope>NUCLEOTIDE SEQUENCE [LARGE SCALE GENOMIC DNA]</scope>
    <source>
        <strain evidence="7">SRZ2</strain>
    </source>
</reference>
<dbReference type="InterPro" id="IPR004556">
    <property type="entry name" value="HemK-like"/>
</dbReference>
<dbReference type="GO" id="GO:0032259">
    <property type="term" value="P:methylation"/>
    <property type="evidence" value="ECO:0007669"/>
    <property type="project" value="UniProtKB-KW"/>
</dbReference>
<dbReference type="InterPro" id="IPR036416">
    <property type="entry name" value="Pept_tRNA_hydro_sf"/>
</dbReference>
<proteinExistence type="predicted"/>
<dbReference type="CDD" id="cd02440">
    <property type="entry name" value="AdoMet_MTases"/>
    <property type="match status" value="1"/>
</dbReference>
<dbReference type="eggNOG" id="KOG2904">
    <property type="taxonomic scope" value="Eukaryota"/>
</dbReference>
<keyword evidence="2" id="KW-0808">Transferase</keyword>
<dbReference type="GO" id="GO:0003676">
    <property type="term" value="F:nucleic acid binding"/>
    <property type="evidence" value="ECO:0007669"/>
    <property type="project" value="InterPro"/>
</dbReference>
<dbReference type="InterPro" id="IPR050320">
    <property type="entry name" value="N5-glutamine_MTase"/>
</dbReference>
<evidence type="ECO:0000256" key="2">
    <source>
        <dbReference type="ARBA" id="ARBA00022679"/>
    </source>
</evidence>
<dbReference type="AlphaFoldDB" id="E6ZZ28"/>